<accession>A0A5Q0CDA1</accession>
<evidence type="ECO:0000256" key="1">
    <source>
        <dbReference type="SAM" id="MobiDB-lite"/>
    </source>
</evidence>
<dbReference type="OrthoDB" id="7916272at2"/>
<name>A0A5Q0CDA1_9HYPH</name>
<protein>
    <submittedName>
        <fullName evidence="2">Uncharacterized protein</fullName>
    </submittedName>
</protein>
<reference evidence="2 3" key="1">
    <citation type="submission" date="2019-08" db="EMBL/GenBank/DDBJ databases">
        <title>Prosopis cineraria nodule microbiome.</title>
        <authorList>
            <person name="Ali R."/>
            <person name="Chaluvadi S.R."/>
            <person name="Wang X."/>
        </authorList>
    </citation>
    <scope>NUCLEOTIDE SEQUENCE [LARGE SCALE GENOMIC DNA]</scope>
    <source>
        <strain evidence="2 3">BG7</strain>
    </source>
</reference>
<dbReference type="RefSeq" id="WP_153272148.1">
    <property type="nucleotide sequence ID" value="NZ_CP043498.1"/>
</dbReference>
<evidence type="ECO:0000313" key="3">
    <source>
        <dbReference type="Proteomes" id="UP000326881"/>
    </source>
</evidence>
<dbReference type="KEGG" id="rgr:FZ934_17880"/>
<keyword evidence="3" id="KW-1185">Reference proteome</keyword>
<evidence type="ECO:0000313" key="2">
    <source>
        <dbReference type="EMBL" id="QFY62100.1"/>
    </source>
</evidence>
<proteinExistence type="predicted"/>
<feature type="region of interest" description="Disordered" evidence="1">
    <location>
        <begin position="1"/>
        <end position="25"/>
    </location>
</feature>
<organism evidence="2 3">
    <name type="scientific">Rhizobium grahamii</name>
    <dbReference type="NCBI Taxonomy" id="1120045"/>
    <lineage>
        <taxon>Bacteria</taxon>
        <taxon>Pseudomonadati</taxon>
        <taxon>Pseudomonadota</taxon>
        <taxon>Alphaproteobacteria</taxon>
        <taxon>Hyphomicrobiales</taxon>
        <taxon>Rhizobiaceae</taxon>
        <taxon>Rhizobium/Agrobacterium group</taxon>
        <taxon>Rhizobium</taxon>
    </lineage>
</organism>
<dbReference type="Proteomes" id="UP000326881">
    <property type="component" value="Chromosome"/>
</dbReference>
<gene>
    <name evidence="2" type="ORF">FZ934_17880</name>
</gene>
<sequence length="87" mass="8766">MSDRFSSHAPSLSGPASSGFAVAPNDDTDLAETTRALFIGTGGMLTVTMASGGTLTFDAVADSALLPLRVSRIHQTGTTAGNIIGLV</sequence>
<dbReference type="AlphaFoldDB" id="A0A5Q0CDA1"/>
<dbReference type="EMBL" id="CP043498">
    <property type="protein sequence ID" value="QFY62100.1"/>
    <property type="molecule type" value="Genomic_DNA"/>
</dbReference>